<comment type="caution">
    <text evidence="2">The sequence shown here is derived from an EMBL/GenBank/DDBJ whole genome shotgun (WGS) entry which is preliminary data.</text>
</comment>
<feature type="transmembrane region" description="Helical" evidence="1">
    <location>
        <begin position="21"/>
        <end position="44"/>
    </location>
</feature>
<dbReference type="Proteomes" id="UP001169063">
    <property type="component" value="Unassembled WGS sequence"/>
</dbReference>
<keyword evidence="1" id="KW-0472">Membrane</keyword>
<evidence type="ECO:0000256" key="1">
    <source>
        <dbReference type="SAM" id="Phobius"/>
    </source>
</evidence>
<keyword evidence="1" id="KW-1133">Transmembrane helix</keyword>
<feature type="transmembrane region" description="Helical" evidence="1">
    <location>
        <begin position="56"/>
        <end position="75"/>
    </location>
</feature>
<accession>A0ABT8SPH6</accession>
<organism evidence="2 3">
    <name type="scientific">Peiella sedimenti</name>
    <dbReference type="NCBI Taxonomy" id="3061083"/>
    <lineage>
        <taxon>Bacteria</taxon>
        <taxon>Pseudomonadati</taxon>
        <taxon>Pseudomonadota</taxon>
        <taxon>Alphaproteobacteria</taxon>
        <taxon>Caulobacterales</taxon>
        <taxon>Caulobacteraceae</taxon>
        <taxon>Peiella</taxon>
    </lineage>
</organism>
<feature type="transmembrane region" description="Helical" evidence="1">
    <location>
        <begin position="136"/>
        <end position="167"/>
    </location>
</feature>
<dbReference type="RefSeq" id="WP_302109600.1">
    <property type="nucleotide sequence ID" value="NZ_JAUKTR010000002.1"/>
</dbReference>
<evidence type="ECO:0000313" key="2">
    <source>
        <dbReference type="EMBL" id="MDO1559177.1"/>
    </source>
</evidence>
<feature type="transmembrane region" description="Helical" evidence="1">
    <location>
        <begin position="95"/>
        <end position="116"/>
    </location>
</feature>
<evidence type="ECO:0000313" key="3">
    <source>
        <dbReference type="Proteomes" id="UP001169063"/>
    </source>
</evidence>
<keyword evidence="3" id="KW-1185">Reference proteome</keyword>
<keyword evidence="1" id="KW-0812">Transmembrane</keyword>
<proteinExistence type="predicted"/>
<protein>
    <submittedName>
        <fullName evidence="2">Phthalate transporter</fullName>
    </submittedName>
</protein>
<sequence>MSGRRGIPGLKPLIWREPRGPWTLAAWLLAVAWPPLVITLLLFPPQELGVALGSDWRLTAMVVGLIGVPFGIALIDRERRRGVAPLTRLGIVWRFVLFGAVGSVIGELILTLVMIVNRFIGIGDLLRAASGAETAVLLYGVGFLPFAMLVGASYAAWAGLAVSLLAFTPKPERVRSRLGLLDDE</sequence>
<dbReference type="EMBL" id="JAUKTR010000002">
    <property type="protein sequence ID" value="MDO1559177.1"/>
    <property type="molecule type" value="Genomic_DNA"/>
</dbReference>
<gene>
    <name evidence="2" type="ORF">Q0812_07020</name>
</gene>
<name>A0ABT8SPH6_9CAUL</name>
<reference evidence="2" key="1">
    <citation type="submission" date="2023-07" db="EMBL/GenBank/DDBJ databases">
        <title>Brevundimonas soil sp. nov., isolated from the soil of chemical plant.</title>
        <authorList>
            <person name="Wu N."/>
        </authorList>
    </citation>
    <scope>NUCLEOTIDE SEQUENCE</scope>
    <source>
        <strain evidence="2">XZ-24</strain>
    </source>
</reference>